<evidence type="ECO:0000256" key="1">
    <source>
        <dbReference type="ARBA" id="ARBA00009684"/>
    </source>
</evidence>
<evidence type="ECO:0000256" key="8">
    <source>
        <dbReference type="ARBA" id="ARBA00032554"/>
    </source>
</evidence>
<feature type="domain" description="GHMP kinase C-terminal" evidence="11">
    <location>
        <begin position="210"/>
        <end position="276"/>
    </location>
</feature>
<evidence type="ECO:0000256" key="9">
    <source>
        <dbReference type="HAMAP-Rule" id="MF_00061"/>
    </source>
</evidence>
<comment type="similarity">
    <text evidence="1 9">Belongs to the GHMP kinase family. IspE subfamily.</text>
</comment>
<name>A0A563E819_9MICO</name>
<keyword evidence="13" id="KW-1185">Reference proteome</keyword>
<dbReference type="OrthoDB" id="3173073at2"/>
<dbReference type="Pfam" id="PF00288">
    <property type="entry name" value="GHMP_kinases_N"/>
    <property type="match status" value="1"/>
</dbReference>
<feature type="active site" evidence="9">
    <location>
        <position position="144"/>
    </location>
</feature>
<comment type="caution">
    <text evidence="12">The sequence shown here is derived from an EMBL/GenBank/DDBJ whole genome shotgun (WGS) entry which is preliminary data.</text>
</comment>
<dbReference type="InterPro" id="IPR013750">
    <property type="entry name" value="GHMP_kinase_C_dom"/>
</dbReference>
<dbReference type="Gene3D" id="3.30.70.890">
    <property type="entry name" value="GHMP kinase, C-terminal domain"/>
    <property type="match status" value="1"/>
</dbReference>
<organism evidence="12 13">
    <name type="scientific">Leekyejoonella antrihumi</name>
    <dbReference type="NCBI Taxonomy" id="1660198"/>
    <lineage>
        <taxon>Bacteria</taxon>
        <taxon>Bacillati</taxon>
        <taxon>Actinomycetota</taxon>
        <taxon>Actinomycetes</taxon>
        <taxon>Micrococcales</taxon>
        <taxon>Dermacoccaceae</taxon>
        <taxon>Leekyejoonella</taxon>
    </lineage>
</organism>
<keyword evidence="7 9" id="KW-0067">ATP-binding</keyword>
<dbReference type="PANTHER" id="PTHR43527:SF2">
    <property type="entry name" value="4-DIPHOSPHOCYTIDYL-2-C-METHYL-D-ERYTHRITOL KINASE, CHLOROPLASTIC"/>
    <property type="match status" value="1"/>
</dbReference>
<dbReference type="SUPFAM" id="SSF54211">
    <property type="entry name" value="Ribosomal protein S5 domain 2-like"/>
    <property type="match status" value="1"/>
</dbReference>
<dbReference type="Pfam" id="PF08544">
    <property type="entry name" value="GHMP_kinases_C"/>
    <property type="match status" value="1"/>
</dbReference>
<proteinExistence type="inferred from homology"/>
<dbReference type="EMBL" id="VCQV01000002">
    <property type="protein sequence ID" value="TWP38657.1"/>
    <property type="molecule type" value="Genomic_DNA"/>
</dbReference>
<dbReference type="PANTHER" id="PTHR43527">
    <property type="entry name" value="4-DIPHOSPHOCYTIDYL-2-C-METHYL-D-ERYTHRITOL KINASE, CHLOROPLASTIC"/>
    <property type="match status" value="1"/>
</dbReference>
<keyword evidence="6 9" id="KW-0418">Kinase</keyword>
<sequence length="310" mass="32011">MSSVRTILGVTVRTPAKVNLELRVGPLRDHGYHDLSTVFHAVDLTDNVTVSEAGDWGCTVVGPYADNVPTDASNLAVQAARMVYERYGFTGTAHITIDKSIPVAGGMAGGSADGAAALVGVDALLDAGLSKQELQSLAAELGSDVPFALFGGTALGSGRGEQLAPILTQGRTEWVFALRHEGLSTPAVYAECDRLRGTAPVSTPEPSQSLMAALRAGDVHGIARCLRNDLQDAAFSLMPDLEQTLDLGLDNGALGGIVSGSGPTVAFLCAGRADALELMVVLAASKSCDEVVRATGPAHGAHVVHDVRMS</sequence>
<reference evidence="12 13" key="1">
    <citation type="submission" date="2019-05" db="EMBL/GenBank/DDBJ databases">
        <authorList>
            <person name="Lee S.D."/>
        </authorList>
    </citation>
    <scope>NUCLEOTIDE SEQUENCE [LARGE SCALE GENOMIC DNA]</scope>
    <source>
        <strain evidence="12 13">C5-26</strain>
    </source>
</reference>
<dbReference type="InterPro" id="IPR006204">
    <property type="entry name" value="GHMP_kinase_N_dom"/>
</dbReference>
<dbReference type="SUPFAM" id="SSF55060">
    <property type="entry name" value="GHMP Kinase, C-terminal domain"/>
    <property type="match status" value="1"/>
</dbReference>
<evidence type="ECO:0000313" key="13">
    <source>
        <dbReference type="Proteomes" id="UP000320244"/>
    </source>
</evidence>
<keyword evidence="4 9" id="KW-0808">Transferase</keyword>
<dbReference type="Gene3D" id="3.30.230.10">
    <property type="match status" value="1"/>
</dbReference>
<dbReference type="Proteomes" id="UP000320244">
    <property type="component" value="Unassembled WGS sequence"/>
</dbReference>
<evidence type="ECO:0000313" key="12">
    <source>
        <dbReference type="EMBL" id="TWP38657.1"/>
    </source>
</evidence>
<evidence type="ECO:0000256" key="3">
    <source>
        <dbReference type="ARBA" id="ARBA00017473"/>
    </source>
</evidence>
<keyword evidence="9" id="KW-0414">Isoprene biosynthesis</keyword>
<evidence type="ECO:0000259" key="10">
    <source>
        <dbReference type="Pfam" id="PF00288"/>
    </source>
</evidence>
<dbReference type="InterPro" id="IPR014721">
    <property type="entry name" value="Ribsml_uS5_D2-typ_fold_subgr"/>
</dbReference>
<keyword evidence="5 9" id="KW-0547">Nucleotide-binding</keyword>
<dbReference type="PIRSF" id="PIRSF010376">
    <property type="entry name" value="IspE"/>
    <property type="match status" value="1"/>
</dbReference>
<dbReference type="GO" id="GO:0016114">
    <property type="term" value="P:terpenoid biosynthetic process"/>
    <property type="evidence" value="ECO:0007669"/>
    <property type="project" value="UniProtKB-UniRule"/>
</dbReference>
<evidence type="ECO:0000256" key="6">
    <source>
        <dbReference type="ARBA" id="ARBA00022777"/>
    </source>
</evidence>
<dbReference type="NCBIfam" id="NF002870">
    <property type="entry name" value="PRK03188.1"/>
    <property type="match status" value="1"/>
</dbReference>
<evidence type="ECO:0000259" key="11">
    <source>
        <dbReference type="Pfam" id="PF08544"/>
    </source>
</evidence>
<dbReference type="GO" id="GO:0050515">
    <property type="term" value="F:4-(cytidine 5'-diphospho)-2-C-methyl-D-erythritol kinase activity"/>
    <property type="evidence" value="ECO:0007669"/>
    <property type="project" value="UniProtKB-UniRule"/>
</dbReference>
<dbReference type="NCBIfam" id="TIGR00154">
    <property type="entry name" value="ispE"/>
    <property type="match status" value="1"/>
</dbReference>
<dbReference type="AlphaFoldDB" id="A0A563E819"/>
<comment type="pathway">
    <text evidence="9">Isoprenoid biosynthesis; isopentenyl diphosphate biosynthesis via DXP pathway; isopentenyl diphosphate from 1-deoxy-D-xylulose 5-phosphate: step 3/6.</text>
</comment>
<gene>
    <name evidence="9" type="primary">ispE</name>
    <name evidence="12" type="ORF">FGL98_02420</name>
</gene>
<feature type="domain" description="GHMP kinase N-terminal" evidence="10">
    <location>
        <begin position="74"/>
        <end position="152"/>
    </location>
</feature>
<dbReference type="UniPathway" id="UPA00056">
    <property type="reaction ID" value="UER00094"/>
</dbReference>
<comment type="function">
    <text evidence="9">Catalyzes the phosphorylation of the position 2 hydroxy group of 4-diphosphocytidyl-2C-methyl-D-erythritol.</text>
</comment>
<protein>
    <recommendedName>
        <fullName evidence="3 9">4-diphosphocytidyl-2-C-methyl-D-erythritol kinase</fullName>
        <shortName evidence="9">CMK</shortName>
        <ecNumber evidence="2 9">2.7.1.148</ecNumber>
    </recommendedName>
    <alternativeName>
        <fullName evidence="8 9">4-(cytidine-5'-diphospho)-2-C-methyl-D-erythritol kinase</fullName>
    </alternativeName>
</protein>
<dbReference type="HAMAP" id="MF_00061">
    <property type="entry name" value="IspE"/>
    <property type="match status" value="1"/>
</dbReference>
<comment type="catalytic activity">
    <reaction evidence="9">
        <text>4-CDP-2-C-methyl-D-erythritol + ATP = 4-CDP-2-C-methyl-D-erythritol 2-phosphate + ADP + H(+)</text>
        <dbReference type="Rhea" id="RHEA:18437"/>
        <dbReference type="ChEBI" id="CHEBI:15378"/>
        <dbReference type="ChEBI" id="CHEBI:30616"/>
        <dbReference type="ChEBI" id="CHEBI:57823"/>
        <dbReference type="ChEBI" id="CHEBI:57919"/>
        <dbReference type="ChEBI" id="CHEBI:456216"/>
        <dbReference type="EC" id="2.7.1.148"/>
    </reaction>
</comment>
<evidence type="ECO:0000256" key="4">
    <source>
        <dbReference type="ARBA" id="ARBA00022679"/>
    </source>
</evidence>
<dbReference type="GO" id="GO:0019288">
    <property type="term" value="P:isopentenyl diphosphate biosynthetic process, methylerythritol 4-phosphate pathway"/>
    <property type="evidence" value="ECO:0007669"/>
    <property type="project" value="UniProtKB-UniRule"/>
</dbReference>
<feature type="active site" evidence="9">
    <location>
        <position position="17"/>
    </location>
</feature>
<evidence type="ECO:0000256" key="5">
    <source>
        <dbReference type="ARBA" id="ARBA00022741"/>
    </source>
</evidence>
<evidence type="ECO:0000256" key="2">
    <source>
        <dbReference type="ARBA" id="ARBA00012052"/>
    </source>
</evidence>
<dbReference type="EC" id="2.7.1.148" evidence="2 9"/>
<dbReference type="InterPro" id="IPR004424">
    <property type="entry name" value="IspE"/>
</dbReference>
<dbReference type="InterPro" id="IPR036554">
    <property type="entry name" value="GHMP_kinase_C_sf"/>
</dbReference>
<dbReference type="RefSeq" id="WP_146315060.1">
    <property type="nucleotide sequence ID" value="NZ_VCQV01000002.1"/>
</dbReference>
<evidence type="ECO:0000256" key="7">
    <source>
        <dbReference type="ARBA" id="ARBA00022840"/>
    </source>
</evidence>
<feature type="binding site" evidence="9">
    <location>
        <begin position="102"/>
        <end position="112"/>
    </location>
    <ligand>
        <name>ATP</name>
        <dbReference type="ChEBI" id="CHEBI:30616"/>
    </ligand>
</feature>
<accession>A0A563E819</accession>
<dbReference type="GO" id="GO:0005524">
    <property type="term" value="F:ATP binding"/>
    <property type="evidence" value="ECO:0007669"/>
    <property type="project" value="UniProtKB-UniRule"/>
</dbReference>
<reference evidence="12 13" key="2">
    <citation type="submission" date="2019-08" db="EMBL/GenBank/DDBJ databases">
        <title>Jejuicoccus antrihumi gen. nov., sp. nov., a new member of the family Dermacoccaceae isolated from a cave.</title>
        <authorList>
            <person name="Schumann P."/>
            <person name="Kim I.S."/>
        </authorList>
    </citation>
    <scope>NUCLEOTIDE SEQUENCE [LARGE SCALE GENOMIC DNA]</scope>
    <source>
        <strain evidence="12 13">C5-26</strain>
    </source>
</reference>
<dbReference type="InterPro" id="IPR020568">
    <property type="entry name" value="Ribosomal_Su5_D2-typ_SF"/>
</dbReference>